<dbReference type="GO" id="GO:0005739">
    <property type="term" value="C:mitochondrion"/>
    <property type="evidence" value="ECO:0007669"/>
    <property type="project" value="TreeGrafter"/>
</dbReference>
<dbReference type="OrthoDB" id="6278781at2759"/>
<comment type="similarity">
    <text evidence="1">Belongs to the FGGY kinase family.</text>
</comment>
<evidence type="ECO:0000256" key="2">
    <source>
        <dbReference type="ARBA" id="ARBA00022679"/>
    </source>
</evidence>
<feature type="domain" description="Carbohydrate kinase FGGY N-terminal" evidence="4">
    <location>
        <begin position="7"/>
        <end position="259"/>
    </location>
</feature>
<evidence type="ECO:0000313" key="7">
    <source>
        <dbReference type="Proteomes" id="UP000835052"/>
    </source>
</evidence>
<protein>
    <recommendedName>
        <fullName evidence="8">Glycerol kinase</fullName>
    </recommendedName>
</protein>
<evidence type="ECO:0000256" key="1">
    <source>
        <dbReference type="ARBA" id="ARBA00009156"/>
    </source>
</evidence>
<dbReference type="InterPro" id="IPR000577">
    <property type="entry name" value="Carb_kinase_FGGY"/>
</dbReference>
<dbReference type="PIRSF" id="PIRSF000538">
    <property type="entry name" value="GlpK"/>
    <property type="match status" value="1"/>
</dbReference>
<evidence type="ECO:0000256" key="3">
    <source>
        <dbReference type="ARBA" id="ARBA00022777"/>
    </source>
</evidence>
<feature type="domain" description="Carbohydrate kinase FGGY C-terminal" evidence="5">
    <location>
        <begin position="269"/>
        <end position="457"/>
    </location>
</feature>
<dbReference type="FunFam" id="3.30.420.40:FF:000104">
    <property type="entry name" value="putative glycerol kinase 5"/>
    <property type="match status" value="1"/>
</dbReference>
<dbReference type="InterPro" id="IPR043129">
    <property type="entry name" value="ATPase_NBD"/>
</dbReference>
<dbReference type="Proteomes" id="UP000835052">
    <property type="component" value="Unassembled WGS sequence"/>
</dbReference>
<dbReference type="Pfam" id="PF00370">
    <property type="entry name" value="FGGY_N"/>
    <property type="match status" value="1"/>
</dbReference>
<proteinExistence type="inferred from homology"/>
<keyword evidence="7" id="KW-1185">Reference proteome</keyword>
<name>A0A8S1H1K5_9PELO</name>
<dbReference type="GO" id="GO:0006071">
    <property type="term" value="P:glycerol metabolic process"/>
    <property type="evidence" value="ECO:0007669"/>
    <property type="project" value="TreeGrafter"/>
</dbReference>
<evidence type="ECO:0000259" key="4">
    <source>
        <dbReference type="Pfam" id="PF00370"/>
    </source>
</evidence>
<keyword evidence="3" id="KW-0418">Kinase</keyword>
<reference evidence="6" key="1">
    <citation type="submission" date="2020-10" db="EMBL/GenBank/DDBJ databases">
        <authorList>
            <person name="Kikuchi T."/>
        </authorList>
    </citation>
    <scope>NUCLEOTIDE SEQUENCE</scope>
    <source>
        <strain evidence="6">NKZ352</strain>
    </source>
</reference>
<dbReference type="PANTHER" id="PTHR10196">
    <property type="entry name" value="SUGAR KINASE"/>
    <property type="match status" value="1"/>
</dbReference>
<evidence type="ECO:0000259" key="5">
    <source>
        <dbReference type="Pfam" id="PF02782"/>
    </source>
</evidence>
<gene>
    <name evidence="6" type="ORF">CAUJ_LOCUS5330</name>
</gene>
<keyword evidence="2" id="KW-0808">Transferase</keyword>
<dbReference type="InterPro" id="IPR018484">
    <property type="entry name" value="FGGY_N"/>
</dbReference>
<dbReference type="EMBL" id="CAJGYM010000010">
    <property type="protein sequence ID" value="CAD6189411.1"/>
    <property type="molecule type" value="Genomic_DNA"/>
</dbReference>
<dbReference type="GO" id="GO:0046167">
    <property type="term" value="P:glycerol-3-phosphate biosynthetic process"/>
    <property type="evidence" value="ECO:0007669"/>
    <property type="project" value="TreeGrafter"/>
</dbReference>
<dbReference type="SUPFAM" id="SSF53067">
    <property type="entry name" value="Actin-like ATPase domain"/>
    <property type="match status" value="2"/>
</dbReference>
<evidence type="ECO:0008006" key="8">
    <source>
        <dbReference type="Google" id="ProtNLM"/>
    </source>
</evidence>
<dbReference type="GO" id="GO:0016301">
    <property type="term" value="F:kinase activity"/>
    <property type="evidence" value="ECO:0007669"/>
    <property type="project" value="UniProtKB-KW"/>
</dbReference>
<dbReference type="AlphaFoldDB" id="A0A8S1H1K5"/>
<accession>A0A8S1H1K5</accession>
<dbReference type="Gene3D" id="3.30.420.40">
    <property type="match status" value="2"/>
</dbReference>
<comment type="caution">
    <text evidence="6">The sequence shown here is derived from an EMBL/GenBank/DDBJ whole genome shotgun (WGS) entry which is preliminary data.</text>
</comment>
<sequence>MDSKKGYIIGVDVGTTIIRAALFDGNGDLVVCHDDTVEPVVKSGERGEVLVEIIPDDLFNKFICVVKNSLEHVPLSAEVSLAIATQRNSIVVWEKANNHCRQFNSSFTFKVINACGFVLHAITRKARFLAARRLRMLPSMLSHRMIDMIDNSEELQSLLQKEDLAFGGLESWLIMRMSHKNEHVFETSSISSSGTFDPWIGDFNHFLLGIIGFPTKLLAPIRDTNFSDSPAKPKLDAKFCGREIPIHAMIADQQAATFGSGVWKPGDVKVSLGTGTFVDVVTEEAHASVTGFYPLVGWRLNGKSTFLAEGNAYDTSTILNWAQSVGFFDNVKETSSIAQSVANSNGTFFIPAFCGLQVPINDENACCGFIGFKPDTTRSHMIRALLESIVFRVFQIFNVAQNELTIDNDTAIRICGGVSQNDFICQAIADILERDVARSDEPRLTAAKGAAFIAGISLGYWKLEDLSPKLPIEKIFEPQGREVHENIKKTYSAWEKAVKRCERFYEQHLSNQ</sequence>
<dbReference type="InterPro" id="IPR018485">
    <property type="entry name" value="FGGY_C"/>
</dbReference>
<dbReference type="GO" id="GO:0006641">
    <property type="term" value="P:triglyceride metabolic process"/>
    <property type="evidence" value="ECO:0007669"/>
    <property type="project" value="TreeGrafter"/>
</dbReference>
<evidence type="ECO:0000313" key="6">
    <source>
        <dbReference type="EMBL" id="CAD6189411.1"/>
    </source>
</evidence>
<dbReference type="PANTHER" id="PTHR10196:SF68">
    <property type="entry name" value="GLYCEROL KINASE 5-RELATED"/>
    <property type="match status" value="1"/>
</dbReference>
<dbReference type="Pfam" id="PF02782">
    <property type="entry name" value="FGGY_C"/>
    <property type="match status" value="1"/>
</dbReference>
<organism evidence="6 7">
    <name type="scientific">Caenorhabditis auriculariae</name>
    <dbReference type="NCBI Taxonomy" id="2777116"/>
    <lineage>
        <taxon>Eukaryota</taxon>
        <taxon>Metazoa</taxon>
        <taxon>Ecdysozoa</taxon>
        <taxon>Nematoda</taxon>
        <taxon>Chromadorea</taxon>
        <taxon>Rhabditida</taxon>
        <taxon>Rhabditina</taxon>
        <taxon>Rhabditomorpha</taxon>
        <taxon>Rhabditoidea</taxon>
        <taxon>Rhabditidae</taxon>
        <taxon>Peloderinae</taxon>
        <taxon>Caenorhabditis</taxon>
    </lineage>
</organism>